<evidence type="ECO:0000313" key="1">
    <source>
        <dbReference type="EMBL" id="MFC3878615.1"/>
    </source>
</evidence>
<dbReference type="Proteomes" id="UP001595805">
    <property type="component" value="Unassembled WGS sequence"/>
</dbReference>
<comment type="caution">
    <text evidence="1">The sequence shown here is derived from an EMBL/GenBank/DDBJ whole genome shotgun (WGS) entry which is preliminary data.</text>
</comment>
<keyword evidence="2" id="KW-1185">Reference proteome</keyword>
<dbReference type="Pfam" id="PF08780">
    <property type="entry name" value="NTase_sub_bind"/>
    <property type="match status" value="1"/>
</dbReference>
<name>A0ABV8ALL6_9BACT</name>
<dbReference type="InterPro" id="IPR010235">
    <property type="entry name" value="HepT"/>
</dbReference>
<dbReference type="RefSeq" id="WP_377902243.1">
    <property type="nucleotide sequence ID" value="NZ_JBHRZS010000002.1"/>
</dbReference>
<accession>A0ABV8ALL6</accession>
<evidence type="ECO:0000313" key="2">
    <source>
        <dbReference type="Proteomes" id="UP001595805"/>
    </source>
</evidence>
<dbReference type="EMBL" id="JBHRZS010000002">
    <property type="protein sequence ID" value="MFC3878615.1"/>
    <property type="molecule type" value="Genomic_DNA"/>
</dbReference>
<sequence>MKTLPQSCEQCLAEFGQALDDLRVYVQKAKKVELSEAQSRELITSFEVTHELALKVMSKYFAQQGKGPYSGSRDLTVEAFHADLIDDGKSWLDIIIDRIQYNPVYEIDTQSKFIENIKKRYTSLFNRFEENMGKML</sequence>
<protein>
    <submittedName>
        <fullName evidence="1">Nucleotidyltransferase substrate binding protein</fullName>
    </submittedName>
</protein>
<proteinExistence type="predicted"/>
<reference evidence="2" key="1">
    <citation type="journal article" date="2019" name="Int. J. Syst. Evol. Microbiol.">
        <title>The Global Catalogue of Microorganisms (GCM) 10K type strain sequencing project: providing services to taxonomists for standard genome sequencing and annotation.</title>
        <authorList>
            <consortium name="The Broad Institute Genomics Platform"/>
            <consortium name="The Broad Institute Genome Sequencing Center for Infectious Disease"/>
            <person name="Wu L."/>
            <person name="Ma J."/>
        </authorList>
    </citation>
    <scope>NUCLEOTIDE SEQUENCE [LARGE SCALE GENOMIC DNA]</scope>
    <source>
        <strain evidence="2">CCUG 60523</strain>
    </source>
</reference>
<dbReference type="Gene3D" id="1.20.120.330">
    <property type="entry name" value="Nucleotidyltransferases domain 2"/>
    <property type="match status" value="1"/>
</dbReference>
<gene>
    <name evidence="1" type="ORF">ACFOSV_00415</name>
</gene>
<organism evidence="1 2">
    <name type="scientific">Algoriphagus namhaensis</name>
    <dbReference type="NCBI Taxonomy" id="915353"/>
    <lineage>
        <taxon>Bacteria</taxon>
        <taxon>Pseudomonadati</taxon>
        <taxon>Bacteroidota</taxon>
        <taxon>Cytophagia</taxon>
        <taxon>Cytophagales</taxon>
        <taxon>Cyclobacteriaceae</taxon>
        <taxon>Algoriphagus</taxon>
    </lineage>
</organism>
<dbReference type="SUPFAM" id="SSF81593">
    <property type="entry name" value="Nucleotidyltransferase substrate binding subunit/domain"/>
    <property type="match status" value="1"/>
</dbReference>